<name>A0A2I0WXN9_9ASPA</name>
<reference evidence="1 2" key="2">
    <citation type="journal article" date="2017" name="Nature">
        <title>The Apostasia genome and the evolution of orchids.</title>
        <authorList>
            <person name="Zhang G.Q."/>
            <person name="Liu K.W."/>
            <person name="Li Z."/>
            <person name="Lohaus R."/>
            <person name="Hsiao Y.Y."/>
            <person name="Niu S.C."/>
            <person name="Wang J.Y."/>
            <person name="Lin Y.C."/>
            <person name="Xu Q."/>
            <person name="Chen L.J."/>
            <person name="Yoshida K."/>
            <person name="Fujiwara S."/>
            <person name="Wang Z.W."/>
            <person name="Zhang Y.Q."/>
            <person name="Mitsuda N."/>
            <person name="Wang M."/>
            <person name="Liu G.H."/>
            <person name="Pecoraro L."/>
            <person name="Huang H.X."/>
            <person name="Xiao X.J."/>
            <person name="Lin M."/>
            <person name="Wu X.Y."/>
            <person name="Wu W.L."/>
            <person name="Chen Y.Y."/>
            <person name="Chang S.B."/>
            <person name="Sakamoto S."/>
            <person name="Ohme-Takagi M."/>
            <person name="Yagi M."/>
            <person name="Zeng S.J."/>
            <person name="Shen C.Y."/>
            <person name="Yeh C.M."/>
            <person name="Luo Y.B."/>
            <person name="Tsai W.C."/>
            <person name="Van de Peer Y."/>
            <person name="Liu Z.J."/>
        </authorList>
    </citation>
    <scope>NUCLEOTIDE SEQUENCE [LARGE SCALE GENOMIC DNA]</scope>
    <source>
        <tissue evidence="1">The whole plant</tissue>
    </source>
</reference>
<dbReference type="EMBL" id="KZ502357">
    <property type="protein sequence ID" value="PKU80426.1"/>
    <property type="molecule type" value="Genomic_DNA"/>
</dbReference>
<sequence>MVFSSNSFVDVPVNLIEPQALVYHAGDNSGLDVRTHFDWLQCTSELESNSDSSSEYCGGFDPGHDSKLVHDRPIVSVAPRGRFRGRGKRGR</sequence>
<keyword evidence="2" id="KW-1185">Reference proteome</keyword>
<evidence type="ECO:0000313" key="2">
    <source>
        <dbReference type="Proteomes" id="UP000233837"/>
    </source>
</evidence>
<dbReference type="AlphaFoldDB" id="A0A2I0WXN9"/>
<reference evidence="1 2" key="1">
    <citation type="journal article" date="2016" name="Sci. Rep.">
        <title>The Dendrobium catenatum Lindl. genome sequence provides insights into polysaccharide synthase, floral development and adaptive evolution.</title>
        <authorList>
            <person name="Zhang G.Q."/>
            <person name="Xu Q."/>
            <person name="Bian C."/>
            <person name="Tsai W.C."/>
            <person name="Yeh C.M."/>
            <person name="Liu K.W."/>
            <person name="Yoshida K."/>
            <person name="Zhang L.S."/>
            <person name="Chang S.B."/>
            <person name="Chen F."/>
            <person name="Shi Y."/>
            <person name="Su Y.Y."/>
            <person name="Zhang Y.Q."/>
            <person name="Chen L.J."/>
            <person name="Yin Y."/>
            <person name="Lin M."/>
            <person name="Huang H."/>
            <person name="Deng H."/>
            <person name="Wang Z.W."/>
            <person name="Zhu S.L."/>
            <person name="Zhao X."/>
            <person name="Deng C."/>
            <person name="Niu S.C."/>
            <person name="Huang J."/>
            <person name="Wang M."/>
            <person name="Liu G.H."/>
            <person name="Yang H.J."/>
            <person name="Xiao X.J."/>
            <person name="Hsiao Y.Y."/>
            <person name="Wu W.L."/>
            <person name="Chen Y.Y."/>
            <person name="Mitsuda N."/>
            <person name="Ohme-Takagi M."/>
            <person name="Luo Y.B."/>
            <person name="Van de Peer Y."/>
            <person name="Liu Z.J."/>
        </authorList>
    </citation>
    <scope>NUCLEOTIDE SEQUENCE [LARGE SCALE GENOMIC DNA]</scope>
    <source>
        <tissue evidence="1">The whole plant</tissue>
    </source>
</reference>
<accession>A0A2I0WXN9</accession>
<dbReference type="Proteomes" id="UP000233837">
    <property type="component" value="Unassembled WGS sequence"/>
</dbReference>
<gene>
    <name evidence="1" type="ORF">MA16_Dca013841</name>
</gene>
<organism evidence="1 2">
    <name type="scientific">Dendrobium catenatum</name>
    <dbReference type="NCBI Taxonomy" id="906689"/>
    <lineage>
        <taxon>Eukaryota</taxon>
        <taxon>Viridiplantae</taxon>
        <taxon>Streptophyta</taxon>
        <taxon>Embryophyta</taxon>
        <taxon>Tracheophyta</taxon>
        <taxon>Spermatophyta</taxon>
        <taxon>Magnoliopsida</taxon>
        <taxon>Liliopsida</taxon>
        <taxon>Asparagales</taxon>
        <taxon>Orchidaceae</taxon>
        <taxon>Epidendroideae</taxon>
        <taxon>Malaxideae</taxon>
        <taxon>Dendrobiinae</taxon>
        <taxon>Dendrobium</taxon>
    </lineage>
</organism>
<proteinExistence type="predicted"/>
<evidence type="ECO:0000313" key="1">
    <source>
        <dbReference type="EMBL" id="PKU80426.1"/>
    </source>
</evidence>
<protein>
    <submittedName>
        <fullName evidence="1">Uncharacterized protein</fullName>
    </submittedName>
</protein>